<dbReference type="Pfam" id="PF04492">
    <property type="entry name" value="Phage_rep_O"/>
    <property type="match status" value="1"/>
</dbReference>
<dbReference type="NCBIfam" id="TIGR01610">
    <property type="entry name" value="phage_O_Nterm"/>
    <property type="match status" value="1"/>
</dbReference>
<sequence length="265" mass="31049">MASPQTKNGYTRIANEILENIAKTDLNGTQLRIVMVIWRYTYGFRRKEYEMSLAFLSETINRSRSHVDKELASLIDRNIISVVGVGKRRGRVLSFNKNYDEWDDKSQPKQPEPPKEPKKPKINKKPKYDENNSYFKMALYFHKLVSEVAKEAGVEHLIKKANMQSWADDFRKLIELDGIDKHLAKDVMDWVTKDSFWKTNVLSAKKLREKFGELAIKMKALQKPKNQINTAAQKQAHPNDATRDKEIEFQQWIMKGNDPNEFDWR</sequence>
<comment type="caution">
    <text evidence="3">The sequence shown here is derived from an EMBL/GenBank/DDBJ whole genome shotgun (WGS) entry which is preliminary data.</text>
</comment>
<dbReference type="Gene3D" id="1.10.10.10">
    <property type="entry name" value="Winged helix-like DNA-binding domain superfamily/Winged helix DNA-binding domain"/>
    <property type="match status" value="1"/>
</dbReference>
<evidence type="ECO:0000259" key="2">
    <source>
        <dbReference type="Pfam" id="PF04492"/>
    </source>
</evidence>
<dbReference type="InterPro" id="IPR006497">
    <property type="entry name" value="Phage_lambda_VrpO_N"/>
</dbReference>
<gene>
    <name evidence="3" type="ORF">OIH86_03595</name>
</gene>
<organism evidence="3 4">
    <name type="scientific">Metabacillus halosaccharovorans</name>
    <dbReference type="NCBI Taxonomy" id="930124"/>
    <lineage>
        <taxon>Bacteria</taxon>
        <taxon>Bacillati</taxon>
        <taxon>Bacillota</taxon>
        <taxon>Bacilli</taxon>
        <taxon>Bacillales</taxon>
        <taxon>Bacillaceae</taxon>
        <taxon>Metabacillus</taxon>
    </lineage>
</organism>
<feature type="compositionally biased region" description="Basic and acidic residues" evidence="1">
    <location>
        <begin position="101"/>
        <end position="119"/>
    </location>
</feature>
<dbReference type="RefSeq" id="WP_264141642.1">
    <property type="nucleotide sequence ID" value="NZ_JAOYEY010000023.1"/>
</dbReference>
<dbReference type="Proteomes" id="UP001526147">
    <property type="component" value="Unassembled WGS sequence"/>
</dbReference>
<reference evidence="3 4" key="1">
    <citation type="submission" date="2022-10" db="EMBL/GenBank/DDBJ databases">
        <title>Draft genome assembly of moderately radiation resistant bacterium Metabacillus halosaccharovorans.</title>
        <authorList>
            <person name="Pal S."/>
            <person name="Gopinathan A."/>
        </authorList>
    </citation>
    <scope>NUCLEOTIDE SEQUENCE [LARGE SCALE GENOMIC DNA]</scope>
    <source>
        <strain evidence="3 4">VITHBRA001</strain>
    </source>
</reference>
<feature type="domain" description="Bacteriophage lambda Replication protein O N-terminal" evidence="2">
    <location>
        <begin position="5"/>
        <end position="102"/>
    </location>
</feature>
<protein>
    <submittedName>
        <fullName evidence="3">Replication protein</fullName>
    </submittedName>
</protein>
<keyword evidence="4" id="KW-1185">Reference proteome</keyword>
<dbReference type="EMBL" id="JAOYEY010000023">
    <property type="protein sequence ID" value="MCV9884724.1"/>
    <property type="molecule type" value="Genomic_DNA"/>
</dbReference>
<proteinExistence type="predicted"/>
<accession>A0ABT3DCK6</accession>
<dbReference type="InterPro" id="IPR036388">
    <property type="entry name" value="WH-like_DNA-bd_sf"/>
</dbReference>
<evidence type="ECO:0000313" key="4">
    <source>
        <dbReference type="Proteomes" id="UP001526147"/>
    </source>
</evidence>
<name>A0ABT3DCK6_9BACI</name>
<feature type="region of interest" description="Disordered" evidence="1">
    <location>
        <begin position="101"/>
        <end position="128"/>
    </location>
</feature>
<evidence type="ECO:0000313" key="3">
    <source>
        <dbReference type="EMBL" id="MCV9884724.1"/>
    </source>
</evidence>
<evidence type="ECO:0000256" key="1">
    <source>
        <dbReference type="SAM" id="MobiDB-lite"/>
    </source>
</evidence>